<keyword evidence="3" id="KW-1185">Reference proteome</keyword>
<evidence type="ECO:0000256" key="1">
    <source>
        <dbReference type="SAM" id="MobiDB-lite"/>
    </source>
</evidence>
<dbReference type="Gramene" id="ERM95938">
    <property type="protein sequence ID" value="ERM95938"/>
    <property type="gene ID" value="AMTR_s00060p00193990"/>
</dbReference>
<sequence>MLEEPGPAEEGKKKRKRLARLVSSESKSDSESPLRRKSARPAQSPPRAQPEVPTRFEANDTLVAAAGASASAIQGEELGVEGAPEQHEATVDDEGLSPIGEENHVPIERPEVILPDNMDEDMGNEGLNASQEEGPDERSEQVMAISPDVLDGGVGDEGLRIAQGEEAGIDGRLEQPEAGAPSEVIAALFPGLIPRPCPLCLSLDPLSTSTGTLSLSSSGLLSRLGTLNSNISGLMGPSNLLRALSPCSLHPSNTSRDPSLSLEVLIFKELLIISLIPLSLGTSYGRSHPPR</sequence>
<dbReference type="HOGENOM" id="CLU_957614_0_0_1"/>
<evidence type="ECO:0000313" key="2">
    <source>
        <dbReference type="EMBL" id="ERM95938.1"/>
    </source>
</evidence>
<accession>W1NK90</accession>
<dbReference type="EMBL" id="KI397373">
    <property type="protein sequence ID" value="ERM95938.1"/>
    <property type="molecule type" value="Genomic_DNA"/>
</dbReference>
<evidence type="ECO:0000313" key="3">
    <source>
        <dbReference type="Proteomes" id="UP000017836"/>
    </source>
</evidence>
<organism evidence="2 3">
    <name type="scientific">Amborella trichopoda</name>
    <dbReference type="NCBI Taxonomy" id="13333"/>
    <lineage>
        <taxon>Eukaryota</taxon>
        <taxon>Viridiplantae</taxon>
        <taxon>Streptophyta</taxon>
        <taxon>Embryophyta</taxon>
        <taxon>Tracheophyta</taxon>
        <taxon>Spermatophyta</taxon>
        <taxon>Magnoliopsida</taxon>
        <taxon>Amborellales</taxon>
        <taxon>Amborellaceae</taxon>
        <taxon>Amborella</taxon>
    </lineage>
</organism>
<feature type="region of interest" description="Disordered" evidence="1">
    <location>
        <begin position="1"/>
        <end position="109"/>
    </location>
</feature>
<gene>
    <name evidence="2" type="ORF">AMTR_s00060p00193990</name>
</gene>
<proteinExistence type="predicted"/>
<dbReference type="Proteomes" id="UP000017836">
    <property type="component" value="Unassembled WGS sequence"/>
</dbReference>
<name>W1NK90_AMBTC</name>
<protein>
    <submittedName>
        <fullName evidence="2">Uncharacterized protein</fullName>
    </submittedName>
</protein>
<dbReference type="AlphaFoldDB" id="W1NK90"/>
<reference evidence="3" key="1">
    <citation type="journal article" date="2013" name="Science">
        <title>The Amborella genome and the evolution of flowering plants.</title>
        <authorList>
            <consortium name="Amborella Genome Project"/>
        </authorList>
    </citation>
    <scope>NUCLEOTIDE SEQUENCE [LARGE SCALE GENOMIC DNA]</scope>
</reference>